<accession>A0A9N9VLK0</accession>
<dbReference type="InterPro" id="IPR006680">
    <property type="entry name" value="Amidohydro-rel"/>
</dbReference>
<evidence type="ECO:0000259" key="2">
    <source>
        <dbReference type="Pfam" id="PF04909"/>
    </source>
</evidence>
<dbReference type="Pfam" id="PF04909">
    <property type="entry name" value="Amidohydro_2"/>
    <property type="match status" value="1"/>
</dbReference>
<name>A0A9N9VLK0_9HYPO</name>
<evidence type="ECO:0000313" key="3">
    <source>
        <dbReference type="EMBL" id="CAH0028532.1"/>
    </source>
</evidence>
<feature type="signal peptide" evidence="1">
    <location>
        <begin position="1"/>
        <end position="27"/>
    </location>
</feature>
<feature type="domain" description="Amidohydrolase-related" evidence="2">
    <location>
        <begin position="52"/>
        <end position="324"/>
    </location>
</feature>
<evidence type="ECO:0000256" key="1">
    <source>
        <dbReference type="SAM" id="SignalP"/>
    </source>
</evidence>
<proteinExistence type="predicted"/>
<dbReference type="OrthoDB" id="2135488at2759"/>
<keyword evidence="4" id="KW-1185">Reference proteome</keyword>
<dbReference type="PANTHER" id="PTHR35563">
    <property type="entry name" value="BARREL METAL-DEPENDENT HYDROLASE, PUTATIVE (AFU_ORTHOLOGUE AFUA_1G16240)-RELATED"/>
    <property type="match status" value="1"/>
</dbReference>
<dbReference type="PANTHER" id="PTHR35563:SF2">
    <property type="entry name" value="BARREL METAL-DEPENDENT HYDROLASE, PUTATIVE (AFU_ORTHOLOGUE AFUA_1G16240)-RELATED"/>
    <property type="match status" value="1"/>
</dbReference>
<reference evidence="3" key="1">
    <citation type="submission" date="2021-10" db="EMBL/GenBank/DDBJ databases">
        <authorList>
            <person name="Piombo E."/>
        </authorList>
    </citation>
    <scope>NUCLEOTIDE SEQUENCE</scope>
</reference>
<dbReference type="EMBL" id="CABFNQ020000732">
    <property type="protein sequence ID" value="CAH0028532.1"/>
    <property type="molecule type" value="Genomic_DNA"/>
</dbReference>
<evidence type="ECO:0000313" key="4">
    <source>
        <dbReference type="Proteomes" id="UP000696573"/>
    </source>
</evidence>
<dbReference type="InterPro" id="IPR032466">
    <property type="entry name" value="Metal_Hydrolase"/>
</dbReference>
<keyword evidence="1" id="KW-0732">Signal</keyword>
<dbReference type="Gene3D" id="3.20.20.140">
    <property type="entry name" value="Metal-dependent hydrolases"/>
    <property type="match status" value="1"/>
</dbReference>
<dbReference type="InterPro" id="IPR052358">
    <property type="entry name" value="Aro_Compnd_Degr_Hydrolases"/>
</dbReference>
<feature type="chain" id="PRO_5040458892" description="Amidohydrolase-related domain-containing protein" evidence="1">
    <location>
        <begin position="28"/>
        <end position="332"/>
    </location>
</feature>
<protein>
    <recommendedName>
        <fullName evidence="2">Amidohydrolase-related domain-containing protein</fullName>
    </recommendedName>
</protein>
<sequence>MTRLLQRRFIFVLFAYVLAASYAVVSAFPSKHTRRGGLCDEADFRIPDNSWDSHLHVLNPIDYPIEEGSEYTPGVYTVWDNAVFENRLGPEHVVLIQPSIYGTNNTLLLESLRGYGPDRARGVIVFNIQDISMAELNQWHAWGVRGVRINFLSTGETPPADELKRTLSEYSNMVKSLGWVVQLYVAMDAILSIEDFLPSLGVQIVFDHIGVPDIPEQNSTKSYNPSDIAGFDSMVRLLQKNVAWVKISGPYRISNVQGPIYHELDPLIFELFRVAPSRLVYASDWPHTRFEGLDIKPWTNHLLDLTEGQANVREGLFRDNAMVLWQAEDNQL</sequence>
<dbReference type="GO" id="GO:0016787">
    <property type="term" value="F:hydrolase activity"/>
    <property type="evidence" value="ECO:0007669"/>
    <property type="project" value="InterPro"/>
</dbReference>
<dbReference type="Proteomes" id="UP000696573">
    <property type="component" value="Unassembled WGS sequence"/>
</dbReference>
<gene>
    <name evidence="3" type="ORF">CRHIZ90672A_00010781</name>
</gene>
<dbReference type="SUPFAM" id="SSF51556">
    <property type="entry name" value="Metallo-dependent hydrolases"/>
    <property type="match status" value="1"/>
</dbReference>
<comment type="caution">
    <text evidence="3">The sequence shown here is derived from an EMBL/GenBank/DDBJ whole genome shotgun (WGS) entry which is preliminary data.</text>
</comment>
<organism evidence="3 4">
    <name type="scientific">Clonostachys rhizophaga</name>
    <dbReference type="NCBI Taxonomy" id="160324"/>
    <lineage>
        <taxon>Eukaryota</taxon>
        <taxon>Fungi</taxon>
        <taxon>Dikarya</taxon>
        <taxon>Ascomycota</taxon>
        <taxon>Pezizomycotina</taxon>
        <taxon>Sordariomycetes</taxon>
        <taxon>Hypocreomycetidae</taxon>
        <taxon>Hypocreales</taxon>
        <taxon>Bionectriaceae</taxon>
        <taxon>Clonostachys</taxon>
    </lineage>
</organism>
<dbReference type="AlphaFoldDB" id="A0A9N9VLK0"/>